<dbReference type="Proteomes" id="UP000240883">
    <property type="component" value="Unassembled WGS sequence"/>
</dbReference>
<accession>A0A2T2N3D4</accession>
<evidence type="ECO:0000313" key="1">
    <source>
        <dbReference type="EMBL" id="PSN59914.1"/>
    </source>
</evidence>
<name>A0A2T2N3D4_CORCC</name>
<dbReference type="AlphaFoldDB" id="A0A2T2N3D4"/>
<proteinExistence type="predicted"/>
<sequence length="194" mass="21726">MAPSSKQFPFQRLPREIRDKIYKNLLCSFGDPPIAPPAFFTTGSRTVFAPDQSKPPVMKSHVDTAILRTNSDIHREAYSTMTKTNRFVLLQSKGNIPLHRVITRYVMSITFSSDTPVCDPTEGKGKPEGPLFNIDPCSFVMLAEDLKEFTETMGKADDSQFKGLSSFLKISVQLGPNIVDELPHYKDSLATFFT</sequence>
<reference evidence="1 2" key="1">
    <citation type="journal article" date="2018" name="Front. Microbiol.">
        <title>Genome-Wide Analysis of Corynespora cassiicola Leaf Fall Disease Putative Effectors.</title>
        <authorList>
            <person name="Lopez D."/>
            <person name="Ribeiro S."/>
            <person name="Label P."/>
            <person name="Fumanal B."/>
            <person name="Venisse J.S."/>
            <person name="Kohler A."/>
            <person name="de Oliveira R.R."/>
            <person name="Labutti K."/>
            <person name="Lipzen A."/>
            <person name="Lail K."/>
            <person name="Bauer D."/>
            <person name="Ohm R.A."/>
            <person name="Barry K.W."/>
            <person name="Spatafora J."/>
            <person name="Grigoriev I.V."/>
            <person name="Martin F.M."/>
            <person name="Pujade-Renaud V."/>
        </authorList>
    </citation>
    <scope>NUCLEOTIDE SEQUENCE [LARGE SCALE GENOMIC DNA]</scope>
    <source>
        <strain evidence="1 2">Philippines</strain>
    </source>
</reference>
<gene>
    <name evidence="1" type="ORF">BS50DRAFT_682008</name>
</gene>
<dbReference type="EMBL" id="KZ678152">
    <property type="protein sequence ID" value="PSN59914.1"/>
    <property type="molecule type" value="Genomic_DNA"/>
</dbReference>
<evidence type="ECO:0000313" key="2">
    <source>
        <dbReference type="Proteomes" id="UP000240883"/>
    </source>
</evidence>
<keyword evidence="2" id="KW-1185">Reference proteome</keyword>
<protein>
    <submittedName>
        <fullName evidence="1">Uncharacterized protein</fullName>
    </submittedName>
</protein>
<organism evidence="1 2">
    <name type="scientific">Corynespora cassiicola Philippines</name>
    <dbReference type="NCBI Taxonomy" id="1448308"/>
    <lineage>
        <taxon>Eukaryota</taxon>
        <taxon>Fungi</taxon>
        <taxon>Dikarya</taxon>
        <taxon>Ascomycota</taxon>
        <taxon>Pezizomycotina</taxon>
        <taxon>Dothideomycetes</taxon>
        <taxon>Pleosporomycetidae</taxon>
        <taxon>Pleosporales</taxon>
        <taxon>Corynesporascaceae</taxon>
        <taxon>Corynespora</taxon>
    </lineage>
</organism>
<dbReference type="OrthoDB" id="5229512at2759"/>